<name>Q4DA04_TRYCC</name>
<gene>
    <name evidence="2" type="ORF">Tc00.1047053506797.110</name>
</gene>
<dbReference type="EMBL" id="AAHK01000756">
    <property type="protein sequence ID" value="EAN89365.1"/>
    <property type="molecule type" value="Genomic_DNA"/>
</dbReference>
<feature type="signal peptide" evidence="1">
    <location>
        <begin position="1"/>
        <end position="19"/>
    </location>
</feature>
<dbReference type="GeneID" id="3542137"/>
<reference evidence="2 3" key="1">
    <citation type="journal article" date="2005" name="Science">
        <title>The genome sequence of Trypanosoma cruzi, etiologic agent of Chagas disease.</title>
        <authorList>
            <person name="El-Sayed N.M."/>
            <person name="Myler P.J."/>
            <person name="Bartholomeu D.C."/>
            <person name="Nilsson D."/>
            <person name="Aggarwal G."/>
            <person name="Tran A.N."/>
            <person name="Ghedin E."/>
            <person name="Worthey E.A."/>
            <person name="Delcher A.L."/>
            <person name="Blandin G."/>
            <person name="Westenberger S.J."/>
            <person name="Caler E."/>
            <person name="Cerqueira G.C."/>
            <person name="Branche C."/>
            <person name="Haas B."/>
            <person name="Anupama A."/>
            <person name="Arner E."/>
            <person name="Aslund L."/>
            <person name="Attipoe P."/>
            <person name="Bontempi E."/>
            <person name="Bringaud F."/>
            <person name="Burton P."/>
            <person name="Cadag E."/>
            <person name="Campbell D.A."/>
            <person name="Carrington M."/>
            <person name="Crabtree J."/>
            <person name="Darban H."/>
            <person name="da Silveira J.F."/>
            <person name="de Jong P."/>
            <person name="Edwards K."/>
            <person name="Englund P.T."/>
            <person name="Fazelina G."/>
            <person name="Feldblyum T."/>
            <person name="Ferella M."/>
            <person name="Frasch A.C."/>
            <person name="Gull K."/>
            <person name="Horn D."/>
            <person name="Hou L."/>
            <person name="Huang Y."/>
            <person name="Kindlund E."/>
            <person name="Klingbeil M."/>
            <person name="Kluge S."/>
            <person name="Koo H."/>
            <person name="Lacerda D."/>
            <person name="Levin M.J."/>
            <person name="Lorenzi H."/>
            <person name="Louie T."/>
            <person name="Machado C.R."/>
            <person name="McCulloch R."/>
            <person name="McKenna A."/>
            <person name="Mizuno Y."/>
            <person name="Mottram J.C."/>
            <person name="Nelson S."/>
            <person name="Ochaya S."/>
            <person name="Osoegawa K."/>
            <person name="Pai G."/>
            <person name="Parsons M."/>
            <person name="Pentony M."/>
            <person name="Pettersson U."/>
            <person name="Pop M."/>
            <person name="Ramirez J.L."/>
            <person name="Rinta J."/>
            <person name="Robertson L."/>
            <person name="Salzberg S.L."/>
            <person name="Sanchez D.O."/>
            <person name="Seyler A."/>
            <person name="Sharma R."/>
            <person name="Shetty J."/>
            <person name="Simpson A.J."/>
            <person name="Sisk E."/>
            <person name="Tammi M.T."/>
            <person name="Tarleton R."/>
            <person name="Teixeira S."/>
            <person name="Van Aken S."/>
            <person name="Vogt C."/>
            <person name="Ward P.N."/>
            <person name="Wickstead B."/>
            <person name="Wortman J."/>
            <person name="White O."/>
            <person name="Fraser C.M."/>
            <person name="Stuart K.D."/>
            <person name="Andersson B."/>
        </authorList>
    </citation>
    <scope>NUCLEOTIDE SEQUENCE [LARGE SCALE GENOMIC DNA]</scope>
    <source>
        <strain evidence="2 3">CL Brener</strain>
    </source>
</reference>
<evidence type="ECO:0000313" key="3">
    <source>
        <dbReference type="Proteomes" id="UP000002296"/>
    </source>
</evidence>
<keyword evidence="3" id="KW-1185">Reference proteome</keyword>
<sequence length="146" mass="16607">MKPFFLFFCFLSLPTPCRLFISLGVKKGKEGRGKQRVYSKMVKISHEDTQRIKTAFLSYAQGQDKVTEAMIDQLICGAFPGLSWEQLQEKKKGRAAANGYDRSAFFSLVASDEQYVRFIAQHFPCAPEEEKPPEIDALELKTQKGF</sequence>
<feature type="chain" id="PRO_5004236183" evidence="1">
    <location>
        <begin position="20"/>
        <end position="146"/>
    </location>
</feature>
<dbReference type="PaxDb" id="353153-Q4DA04"/>
<evidence type="ECO:0000256" key="1">
    <source>
        <dbReference type="SAM" id="SignalP"/>
    </source>
</evidence>
<proteinExistence type="predicted"/>
<dbReference type="Proteomes" id="UP000002296">
    <property type="component" value="Unassembled WGS sequence"/>
</dbReference>
<dbReference type="SMR" id="Q4DA04"/>
<keyword evidence="1" id="KW-0732">Signal</keyword>
<dbReference type="RefSeq" id="XP_811216.1">
    <property type="nucleotide sequence ID" value="XM_806123.1"/>
</dbReference>
<accession>Q4DA04</accession>
<dbReference type="eggNOG" id="ENOG502S6A1">
    <property type="taxonomic scope" value="Eukaryota"/>
</dbReference>
<comment type="caution">
    <text evidence="2">The sequence shown here is derived from an EMBL/GenBank/DDBJ whole genome shotgun (WGS) entry which is preliminary data.</text>
</comment>
<dbReference type="InParanoid" id="Q4DA04"/>
<dbReference type="AlphaFoldDB" id="Q4DA04"/>
<evidence type="ECO:0000313" key="2">
    <source>
        <dbReference type="EMBL" id="EAN89365.1"/>
    </source>
</evidence>
<dbReference type="KEGG" id="tcr:506797.110"/>
<protein>
    <submittedName>
        <fullName evidence="2">Uncharacterized protein</fullName>
    </submittedName>
</protein>
<organism evidence="2 3">
    <name type="scientific">Trypanosoma cruzi (strain CL Brener)</name>
    <dbReference type="NCBI Taxonomy" id="353153"/>
    <lineage>
        <taxon>Eukaryota</taxon>
        <taxon>Discoba</taxon>
        <taxon>Euglenozoa</taxon>
        <taxon>Kinetoplastea</taxon>
        <taxon>Metakinetoplastina</taxon>
        <taxon>Trypanosomatida</taxon>
        <taxon>Trypanosomatidae</taxon>
        <taxon>Trypanosoma</taxon>
        <taxon>Schizotrypanum</taxon>
    </lineage>
</organism>